<dbReference type="InterPro" id="IPR017438">
    <property type="entry name" value="ATP-NAD_kinase_N"/>
</dbReference>
<dbReference type="InterPro" id="IPR002504">
    <property type="entry name" value="NADK"/>
</dbReference>
<dbReference type="GO" id="GO:0006741">
    <property type="term" value="P:NADP+ biosynthetic process"/>
    <property type="evidence" value="ECO:0007669"/>
    <property type="project" value="InterPro"/>
</dbReference>
<keyword evidence="4" id="KW-0520">NAD</keyword>
<dbReference type="PANTHER" id="PTHR20275:SF0">
    <property type="entry name" value="NAD KINASE"/>
    <property type="match status" value="1"/>
</dbReference>
<keyword evidence="2" id="KW-0418">Kinase</keyword>
<dbReference type="AlphaFoldDB" id="A0A6J6VUI2"/>
<evidence type="ECO:0000256" key="2">
    <source>
        <dbReference type="ARBA" id="ARBA00022777"/>
    </source>
</evidence>
<dbReference type="PANTHER" id="PTHR20275">
    <property type="entry name" value="NAD KINASE"/>
    <property type="match status" value="1"/>
</dbReference>
<dbReference type="Gene3D" id="3.40.50.10330">
    <property type="entry name" value="Probable inorganic polyphosphate/atp-NAD kinase, domain 1"/>
    <property type="match status" value="1"/>
</dbReference>
<evidence type="ECO:0000313" key="5">
    <source>
        <dbReference type="EMBL" id="CAB4774979.1"/>
    </source>
</evidence>
<dbReference type="GO" id="GO:0003951">
    <property type="term" value="F:NAD+ kinase activity"/>
    <property type="evidence" value="ECO:0007669"/>
    <property type="project" value="InterPro"/>
</dbReference>
<dbReference type="SUPFAM" id="SSF111331">
    <property type="entry name" value="NAD kinase/diacylglycerol kinase-like"/>
    <property type="match status" value="1"/>
</dbReference>
<reference evidence="5" key="1">
    <citation type="submission" date="2020-05" db="EMBL/GenBank/DDBJ databases">
        <authorList>
            <person name="Chiriac C."/>
            <person name="Salcher M."/>
            <person name="Ghai R."/>
            <person name="Kavagutti S V."/>
        </authorList>
    </citation>
    <scope>NUCLEOTIDE SEQUENCE</scope>
</reference>
<organism evidence="5">
    <name type="scientific">freshwater metagenome</name>
    <dbReference type="NCBI Taxonomy" id="449393"/>
    <lineage>
        <taxon>unclassified sequences</taxon>
        <taxon>metagenomes</taxon>
        <taxon>ecological metagenomes</taxon>
    </lineage>
</organism>
<evidence type="ECO:0000313" key="6">
    <source>
        <dbReference type="EMBL" id="CAB4980612.1"/>
    </source>
</evidence>
<dbReference type="InterPro" id="IPR016064">
    <property type="entry name" value="NAD/diacylglycerol_kinase_sf"/>
</dbReference>
<dbReference type="HAMAP" id="MF_00361">
    <property type="entry name" value="NAD_kinase"/>
    <property type="match status" value="1"/>
</dbReference>
<accession>A0A6J6VUI2</accession>
<keyword evidence="3" id="KW-0521">NADP</keyword>
<keyword evidence="1" id="KW-0808">Transferase</keyword>
<protein>
    <submittedName>
        <fullName evidence="5">Unannotated protein</fullName>
    </submittedName>
</protein>
<dbReference type="Pfam" id="PF01513">
    <property type="entry name" value="NAD_kinase"/>
    <property type="match status" value="1"/>
</dbReference>
<dbReference type="InterPro" id="IPR017437">
    <property type="entry name" value="ATP-NAD_kinase_PpnK-typ_C"/>
</dbReference>
<evidence type="ECO:0000256" key="4">
    <source>
        <dbReference type="ARBA" id="ARBA00023027"/>
    </source>
</evidence>
<name>A0A6J6VUI2_9ZZZZ</name>
<dbReference type="Gene3D" id="2.60.200.30">
    <property type="entry name" value="Probable inorganic polyphosphate/atp-NAD kinase, domain 2"/>
    <property type="match status" value="1"/>
</dbReference>
<dbReference type="EMBL" id="CAFBOR010000028">
    <property type="protein sequence ID" value="CAB4980612.1"/>
    <property type="molecule type" value="Genomic_DNA"/>
</dbReference>
<dbReference type="EMBL" id="CAEZZU010000050">
    <property type="protein sequence ID" value="CAB4774979.1"/>
    <property type="molecule type" value="Genomic_DNA"/>
</dbReference>
<evidence type="ECO:0000256" key="3">
    <source>
        <dbReference type="ARBA" id="ARBA00022857"/>
    </source>
</evidence>
<proteinExistence type="inferred from homology"/>
<sequence length="284" mass="30048">MKRPIVVGLLPHSERPEAQRLAAEASKHLVELGAVVRVLESDAPELSDFHVDASSFTEGLDIAVSLGGDGTMLRAVDLVSSAGVPVLGVNVGQLGYLAEVEPASIATALKRVVAGDYTVDERMMLSVEVEGSTFSGSWRALNEAVLEKSHAGRIVRLDVSINGTFFTTYAADGVIVATPTGSTAYSFSARGPIVSPLHNCMVLTPVSPHMLFDRALVLDPSEEVRFDLKGTLSAVLTLDGREIGLLDADSSVRCTGAAHPALIATFGPRDFHQVLKAKFGLADR</sequence>
<gene>
    <name evidence="5" type="ORF">UFOPK2925_00482</name>
    <name evidence="6" type="ORF">UFOPK3974_00338</name>
</gene>
<dbReference type="GO" id="GO:0019674">
    <property type="term" value="P:NAD+ metabolic process"/>
    <property type="evidence" value="ECO:0007669"/>
    <property type="project" value="InterPro"/>
</dbReference>
<dbReference type="Pfam" id="PF20143">
    <property type="entry name" value="NAD_kinase_C"/>
    <property type="match status" value="1"/>
</dbReference>
<evidence type="ECO:0000256" key="1">
    <source>
        <dbReference type="ARBA" id="ARBA00022679"/>
    </source>
</evidence>